<name>J4VW46_BEAB2</name>
<dbReference type="Gene3D" id="3.90.1200.10">
    <property type="match status" value="1"/>
</dbReference>
<dbReference type="InterPro" id="IPR011009">
    <property type="entry name" value="Kinase-like_dom_sf"/>
</dbReference>
<evidence type="ECO:0000313" key="2">
    <source>
        <dbReference type="EMBL" id="EJP62660.1"/>
    </source>
</evidence>
<dbReference type="PANTHER" id="PTHR21310">
    <property type="entry name" value="AMINOGLYCOSIDE PHOSPHOTRANSFERASE-RELATED-RELATED"/>
    <property type="match status" value="1"/>
</dbReference>
<dbReference type="InterPro" id="IPR002575">
    <property type="entry name" value="Aminoglycoside_PTrfase"/>
</dbReference>
<dbReference type="Proteomes" id="UP000002762">
    <property type="component" value="Unassembled WGS sequence"/>
</dbReference>
<dbReference type="EMBL" id="JH725183">
    <property type="protein sequence ID" value="EJP62660.1"/>
    <property type="molecule type" value="Genomic_DNA"/>
</dbReference>
<dbReference type="InterPro" id="IPR051678">
    <property type="entry name" value="AGP_Transferase"/>
</dbReference>
<dbReference type="PROSITE" id="PS51257">
    <property type="entry name" value="PROKAR_LIPOPROTEIN"/>
    <property type="match status" value="1"/>
</dbReference>
<dbReference type="STRING" id="655819.J4VW46"/>
<keyword evidence="3" id="KW-1185">Reference proteome</keyword>
<proteinExistence type="predicted"/>
<dbReference type="AlphaFoldDB" id="J4VW46"/>
<accession>J4VW46</accession>
<keyword evidence="2" id="KW-0808">Transferase</keyword>
<dbReference type="GeneID" id="19891387"/>
<keyword evidence="2" id="KW-0418">Kinase</keyword>
<evidence type="ECO:0000259" key="1">
    <source>
        <dbReference type="Pfam" id="PF01636"/>
    </source>
</evidence>
<gene>
    <name evidence="2" type="ORF">BBA_08375</name>
</gene>
<dbReference type="Pfam" id="PF01636">
    <property type="entry name" value="APH"/>
    <property type="match status" value="1"/>
</dbReference>
<dbReference type="CDD" id="cd05120">
    <property type="entry name" value="APH_ChoK_like"/>
    <property type="match status" value="1"/>
</dbReference>
<dbReference type="RefSeq" id="XP_008601694.1">
    <property type="nucleotide sequence ID" value="XM_008603472.1"/>
</dbReference>
<dbReference type="PANTHER" id="PTHR21310:SF55">
    <property type="entry name" value="AMINOGLYCOSIDE PHOSPHOTRANSFERASE DOMAIN-CONTAINING PROTEIN"/>
    <property type="match status" value="1"/>
</dbReference>
<dbReference type="HOGENOM" id="CLU_021768_3_0_1"/>
<dbReference type="SUPFAM" id="SSF56112">
    <property type="entry name" value="Protein kinase-like (PK-like)"/>
    <property type="match status" value="1"/>
</dbReference>
<dbReference type="GO" id="GO:0004674">
    <property type="term" value="F:protein serine/threonine kinase activity"/>
    <property type="evidence" value="ECO:0007669"/>
    <property type="project" value="UniProtKB-KW"/>
</dbReference>
<dbReference type="InParanoid" id="J4VW46"/>
<reference evidence="2 3" key="1">
    <citation type="journal article" date="2012" name="Sci. Rep.">
        <title>Genomic perspectives on the evolution of fungal entomopathogenicity in Beauveria bassiana.</title>
        <authorList>
            <person name="Xiao G."/>
            <person name="Ying S.H."/>
            <person name="Zheng P."/>
            <person name="Wang Z.L."/>
            <person name="Zhang S."/>
            <person name="Xie X.Q."/>
            <person name="Shang Y."/>
            <person name="St Leger R.J."/>
            <person name="Zhao G.P."/>
            <person name="Wang C."/>
            <person name="Feng M.G."/>
        </authorList>
    </citation>
    <scope>NUCLEOTIDE SEQUENCE [LARGE SCALE GENOMIC DNA]</scope>
    <source>
        <strain evidence="2 3">ARSEF 2860</strain>
    </source>
</reference>
<keyword evidence="2" id="KW-0723">Serine/threonine-protein kinase</keyword>
<evidence type="ECO:0000313" key="3">
    <source>
        <dbReference type="Proteomes" id="UP000002762"/>
    </source>
</evidence>
<feature type="domain" description="Aminoglycoside phosphotransferase" evidence="1">
    <location>
        <begin position="113"/>
        <end position="301"/>
    </location>
</feature>
<dbReference type="OrthoDB" id="2906425at2759"/>
<organism evidence="2 3">
    <name type="scientific">Beauveria bassiana (strain ARSEF 2860)</name>
    <name type="common">White muscardine disease fungus</name>
    <name type="synonym">Tritirachium shiotae</name>
    <dbReference type="NCBI Taxonomy" id="655819"/>
    <lineage>
        <taxon>Eukaryota</taxon>
        <taxon>Fungi</taxon>
        <taxon>Dikarya</taxon>
        <taxon>Ascomycota</taxon>
        <taxon>Pezizomycotina</taxon>
        <taxon>Sordariomycetes</taxon>
        <taxon>Hypocreomycetidae</taxon>
        <taxon>Hypocreales</taxon>
        <taxon>Cordycipitaceae</taxon>
        <taxon>Beauveria</taxon>
    </lineage>
</organism>
<sequence>MSRTGKRCPGCTGHSLFLSCVARPGDTNLHAANVWDQPILNLAPHNHGLYTIMTGDVELQDVNTMAINNTPMRRFLTLLALKTVSRFYKWNGPCVPISSRHIVKKGSRVNLTEAATMAFVAARTEIPVPRVHCAFTHRNVTYIVMERMRGQTLPGAWPKLSEADVERILLQLRGMLEELRAIPSPGTAIGSCVGGSLCDSRIPRPEPRFGPFPSTQAFHEWLREGLGAEEKPPYVDDEEWADLKYMIAMQNQEWGTPVFTHGDLNPFNIIIRNGKIEAIIDWEFSGWYPRYWEYTSVWLGNKTRIAWQRMAEKFIDPWPNALRMEAIRQKWWGDF</sequence>
<protein>
    <submittedName>
        <fullName evidence="2">Serine/threonine protein kinase</fullName>
    </submittedName>
</protein>